<keyword evidence="11 12" id="KW-0472">Membrane</keyword>
<sequence length="609" mass="69463">MNRLLRFYHHWSVTSKFVIIYVSILLISLIATGFTLYRQASESAVLQAQTVMEQNLLQTKASIEEKVNMTENISQIIAFDSRIRTFLDSDFINDSFQLQDYRDNIVPIVDNIMRQYSYVHAIHVYMSNQTIPELYGGYDGFYSLHRLQGDPEIHSYLDKSNEQTEWRDMHKERLLLNLPDRSAGTDVFSYQRKIYSARNYGVSGLVEIEITENELLKSLKDSISGQIGSVFMVDDGGRVVSSNIPEKFGIEINRIGLAELPKSVKTNQIMNVQGVKSIVISIPLEGPALRVVGIFPISHVVEKVTHSIRSILIVLTIALLLLSVLVYFVTVKLLSRMKQLLKAMKQVKEGSLDVSVPVFWNDEFSQMAISFNHMTRRIHDLVETVYKAELLEKEAEFKALESQINPHFLYNTLATISWVARKSEAKDVVHLSDSLARFYRLVLNKGSSETWIGNELDMVQAYLAIQKFRFEERFDSIFEVDDQIRDYATIKNILQPLVENALVHGIEPKRSHGTIIIKAYLQDNHVVFQILDDGVGMSWNRIQEVREGVPVNSNSSGYALSNIIKRLRAYYGADHNLELFSKPGVGTVVTLSFPARRRTINVEAADRRG</sequence>
<keyword evidence="5" id="KW-0597">Phosphoprotein</keyword>
<dbReference type="GO" id="GO:0000155">
    <property type="term" value="F:phosphorelay sensor kinase activity"/>
    <property type="evidence" value="ECO:0007669"/>
    <property type="project" value="InterPro"/>
</dbReference>
<dbReference type="InterPro" id="IPR005467">
    <property type="entry name" value="His_kinase_dom"/>
</dbReference>
<dbReference type="Proteomes" id="UP000564644">
    <property type="component" value="Unassembled WGS sequence"/>
</dbReference>
<evidence type="ECO:0000256" key="7">
    <source>
        <dbReference type="ARBA" id="ARBA00022741"/>
    </source>
</evidence>
<comment type="caution">
    <text evidence="15">The sequence shown here is derived from an EMBL/GenBank/DDBJ whole genome shotgun (WGS) entry which is preliminary data.</text>
</comment>
<feature type="transmembrane region" description="Helical" evidence="12">
    <location>
        <begin position="18"/>
        <end position="37"/>
    </location>
</feature>
<dbReference type="EMBL" id="JACJVO010000021">
    <property type="protein sequence ID" value="MBB6732825.1"/>
    <property type="molecule type" value="Genomic_DNA"/>
</dbReference>
<dbReference type="InterPro" id="IPR010559">
    <property type="entry name" value="Sig_transdc_His_kin_internal"/>
</dbReference>
<evidence type="ECO:0000256" key="8">
    <source>
        <dbReference type="ARBA" id="ARBA00022777"/>
    </source>
</evidence>
<dbReference type="InterPro" id="IPR036890">
    <property type="entry name" value="HATPase_C_sf"/>
</dbReference>
<dbReference type="Pfam" id="PF02518">
    <property type="entry name" value="HATPase_c"/>
    <property type="match status" value="1"/>
</dbReference>
<evidence type="ECO:0000256" key="9">
    <source>
        <dbReference type="ARBA" id="ARBA00022840"/>
    </source>
</evidence>
<evidence type="ECO:0000256" key="4">
    <source>
        <dbReference type="ARBA" id="ARBA00022475"/>
    </source>
</evidence>
<reference evidence="15 16" key="1">
    <citation type="submission" date="2020-08" db="EMBL/GenBank/DDBJ databases">
        <title>Cohnella phylogeny.</title>
        <authorList>
            <person name="Dunlap C."/>
        </authorList>
    </citation>
    <scope>NUCLEOTIDE SEQUENCE [LARGE SCALE GENOMIC DNA]</scope>
    <source>
        <strain evidence="15 16">CBP 2801</strain>
    </source>
</reference>
<keyword evidence="9" id="KW-0067">ATP-binding</keyword>
<name>A0A7X0SQ43_9BACL</name>
<keyword evidence="12" id="KW-1133">Transmembrane helix</keyword>
<evidence type="ECO:0000256" key="1">
    <source>
        <dbReference type="ARBA" id="ARBA00000085"/>
    </source>
</evidence>
<dbReference type="SMART" id="SM00304">
    <property type="entry name" value="HAMP"/>
    <property type="match status" value="1"/>
</dbReference>
<evidence type="ECO:0000313" key="16">
    <source>
        <dbReference type="Proteomes" id="UP000564644"/>
    </source>
</evidence>
<evidence type="ECO:0000313" key="15">
    <source>
        <dbReference type="EMBL" id="MBB6732825.1"/>
    </source>
</evidence>
<feature type="domain" description="Histidine kinase" evidence="13">
    <location>
        <begin position="486"/>
        <end position="597"/>
    </location>
</feature>
<keyword evidence="16" id="KW-1185">Reference proteome</keyword>
<protein>
    <recommendedName>
        <fullName evidence="3">histidine kinase</fullName>
        <ecNumber evidence="3">2.7.13.3</ecNumber>
    </recommendedName>
</protein>
<dbReference type="InterPro" id="IPR003594">
    <property type="entry name" value="HATPase_dom"/>
</dbReference>
<feature type="transmembrane region" description="Helical" evidence="12">
    <location>
        <begin position="311"/>
        <end position="335"/>
    </location>
</feature>
<evidence type="ECO:0000256" key="12">
    <source>
        <dbReference type="SAM" id="Phobius"/>
    </source>
</evidence>
<proteinExistence type="predicted"/>
<dbReference type="SUPFAM" id="SSF158472">
    <property type="entry name" value="HAMP domain-like"/>
    <property type="match status" value="1"/>
</dbReference>
<comment type="catalytic activity">
    <reaction evidence="1">
        <text>ATP + protein L-histidine = ADP + protein N-phospho-L-histidine.</text>
        <dbReference type="EC" id="2.7.13.3"/>
    </reaction>
</comment>
<evidence type="ECO:0000256" key="11">
    <source>
        <dbReference type="ARBA" id="ARBA00023136"/>
    </source>
</evidence>
<feature type="domain" description="HAMP" evidence="14">
    <location>
        <begin position="331"/>
        <end position="383"/>
    </location>
</feature>
<dbReference type="SUPFAM" id="SSF55874">
    <property type="entry name" value="ATPase domain of HSP90 chaperone/DNA topoisomerase II/histidine kinase"/>
    <property type="match status" value="1"/>
</dbReference>
<gene>
    <name evidence="15" type="ORF">H7C18_18075</name>
</gene>
<comment type="subcellular location">
    <subcellularLocation>
        <location evidence="2">Cell membrane</location>
        <topology evidence="2">Multi-pass membrane protein</topology>
    </subcellularLocation>
</comment>
<dbReference type="Gene3D" id="3.30.565.10">
    <property type="entry name" value="Histidine kinase-like ATPase, C-terminal domain"/>
    <property type="match status" value="1"/>
</dbReference>
<dbReference type="Pfam" id="PF00672">
    <property type="entry name" value="HAMP"/>
    <property type="match status" value="1"/>
</dbReference>
<keyword evidence="12" id="KW-0812">Transmembrane</keyword>
<dbReference type="InterPro" id="IPR003660">
    <property type="entry name" value="HAMP_dom"/>
</dbReference>
<dbReference type="InterPro" id="IPR050640">
    <property type="entry name" value="Bact_2-comp_sensor_kinase"/>
</dbReference>
<evidence type="ECO:0000256" key="6">
    <source>
        <dbReference type="ARBA" id="ARBA00022679"/>
    </source>
</evidence>
<evidence type="ECO:0000256" key="10">
    <source>
        <dbReference type="ARBA" id="ARBA00023012"/>
    </source>
</evidence>
<dbReference type="EC" id="2.7.13.3" evidence="3"/>
<dbReference type="PANTHER" id="PTHR34220">
    <property type="entry name" value="SENSOR HISTIDINE KINASE YPDA"/>
    <property type="match status" value="1"/>
</dbReference>
<accession>A0A7X0SQ43</accession>
<keyword evidence="6" id="KW-0808">Transferase</keyword>
<organism evidence="15 16">
    <name type="scientific">Cohnella zeiphila</name>
    <dbReference type="NCBI Taxonomy" id="2761120"/>
    <lineage>
        <taxon>Bacteria</taxon>
        <taxon>Bacillati</taxon>
        <taxon>Bacillota</taxon>
        <taxon>Bacilli</taxon>
        <taxon>Bacillales</taxon>
        <taxon>Paenibacillaceae</taxon>
        <taxon>Cohnella</taxon>
    </lineage>
</organism>
<keyword evidence="7" id="KW-0547">Nucleotide-binding</keyword>
<keyword evidence="8 15" id="KW-0418">Kinase</keyword>
<evidence type="ECO:0000256" key="2">
    <source>
        <dbReference type="ARBA" id="ARBA00004651"/>
    </source>
</evidence>
<keyword evidence="10" id="KW-0902">Two-component regulatory system</keyword>
<dbReference type="Gene3D" id="6.10.340.10">
    <property type="match status" value="1"/>
</dbReference>
<evidence type="ECO:0000259" key="14">
    <source>
        <dbReference type="PROSITE" id="PS50885"/>
    </source>
</evidence>
<dbReference type="AlphaFoldDB" id="A0A7X0SQ43"/>
<evidence type="ECO:0000256" key="5">
    <source>
        <dbReference type="ARBA" id="ARBA00022553"/>
    </source>
</evidence>
<dbReference type="Pfam" id="PF06580">
    <property type="entry name" value="His_kinase"/>
    <property type="match status" value="1"/>
</dbReference>
<keyword evidence="4" id="KW-1003">Cell membrane</keyword>
<dbReference type="PROSITE" id="PS50109">
    <property type="entry name" value="HIS_KIN"/>
    <property type="match status" value="1"/>
</dbReference>
<evidence type="ECO:0000256" key="3">
    <source>
        <dbReference type="ARBA" id="ARBA00012438"/>
    </source>
</evidence>
<dbReference type="GO" id="GO:0005524">
    <property type="term" value="F:ATP binding"/>
    <property type="evidence" value="ECO:0007669"/>
    <property type="project" value="UniProtKB-KW"/>
</dbReference>
<dbReference type="RefSeq" id="WP_185130477.1">
    <property type="nucleotide sequence ID" value="NZ_JACJVO010000021.1"/>
</dbReference>
<dbReference type="PROSITE" id="PS50885">
    <property type="entry name" value="HAMP"/>
    <property type="match status" value="1"/>
</dbReference>
<dbReference type="PANTHER" id="PTHR34220:SF7">
    <property type="entry name" value="SENSOR HISTIDINE KINASE YPDA"/>
    <property type="match status" value="1"/>
</dbReference>
<dbReference type="CDD" id="cd06225">
    <property type="entry name" value="HAMP"/>
    <property type="match status" value="1"/>
</dbReference>
<evidence type="ECO:0000259" key="13">
    <source>
        <dbReference type="PROSITE" id="PS50109"/>
    </source>
</evidence>
<dbReference type="GO" id="GO:0005886">
    <property type="term" value="C:plasma membrane"/>
    <property type="evidence" value="ECO:0007669"/>
    <property type="project" value="UniProtKB-SubCell"/>
</dbReference>